<protein>
    <recommendedName>
        <fullName evidence="6">Protein ABIL5</fullName>
    </recommendedName>
</protein>
<dbReference type="Gramene" id="Manes.16G114100.12.v8.1">
    <property type="protein sequence ID" value="Manes.16G114100.12.v8.1.CDS"/>
    <property type="gene ID" value="Manes.16G114100.v8.1"/>
</dbReference>
<evidence type="ECO:0008006" key="6">
    <source>
        <dbReference type="Google" id="ProtNLM"/>
    </source>
</evidence>
<sequence length="300" mass="34620">MVFGCFVPSLLHFVVSRGSTLLSVSLFLYTDKTTLNLSTVFKSEQEKKNQKIRRANCFFIFAFYTQLSTTSACRKPDSESENIMSFDKSLQELRDLRSQLHYAADYCESTFLNVEEKKLTVENTKEYIRRAVVSVVDHLGCISANLNHIISKNNEFSEAELRINTLKQRLLSCEQYAHKLALTRVRWKSNWPKFHRRYLSTPITNVEIDKSNGDERNLINCPDSPITKDKHGFKAEDLPLHLYKCALPVRDGLSVLSKGPIPTFHFQEISQKHGRYRLFRQSANSSGEISSLIRRIKRTT</sequence>
<dbReference type="EMBL" id="CM004402">
    <property type="protein sequence ID" value="OAY27291.1"/>
    <property type="molecule type" value="Genomic_DNA"/>
</dbReference>
<comment type="similarity">
    <text evidence="1">Belongs to the ABI family.</text>
</comment>
<dbReference type="PANTHER" id="PTHR10460">
    <property type="entry name" value="ABL INTERACTOR FAMILY MEMBER"/>
    <property type="match status" value="1"/>
</dbReference>
<dbReference type="Gramene" id="Manes.16G114100.9.v8.1">
    <property type="protein sequence ID" value="Manes.16G114100.9.v8.1.CDS"/>
    <property type="gene ID" value="Manes.16G114100.v8.1"/>
</dbReference>
<keyword evidence="3" id="KW-0732">Signal</keyword>
<dbReference type="STRING" id="3983.A0A2C9UBU3"/>
<dbReference type="Gramene" id="Manes.16G114100.13.v8.1">
    <property type="protein sequence ID" value="Manes.16G114100.13.v8.1.CDS"/>
    <property type="gene ID" value="Manes.16G114100.v8.1"/>
</dbReference>
<gene>
    <name evidence="4" type="ORF">MANES_16G114100v8</name>
</gene>
<evidence type="ECO:0000313" key="4">
    <source>
        <dbReference type="EMBL" id="OAY27291.1"/>
    </source>
</evidence>
<dbReference type="Gramene" id="Manes.16G114100.6.v8.1">
    <property type="protein sequence ID" value="Manes.16G114100.6.v8.1.CDS"/>
    <property type="gene ID" value="Manes.16G114100.v8.1"/>
</dbReference>
<dbReference type="InterPro" id="IPR028457">
    <property type="entry name" value="ABI"/>
</dbReference>
<reference evidence="5" key="1">
    <citation type="journal article" date="2016" name="Nat. Biotechnol.">
        <title>Sequencing wild and cultivated cassava and related species reveals extensive interspecific hybridization and genetic diversity.</title>
        <authorList>
            <person name="Bredeson J.V."/>
            <person name="Lyons J.B."/>
            <person name="Prochnik S.E."/>
            <person name="Wu G.A."/>
            <person name="Ha C.M."/>
            <person name="Edsinger-Gonzales E."/>
            <person name="Grimwood J."/>
            <person name="Schmutz J."/>
            <person name="Rabbi I.Y."/>
            <person name="Egesi C."/>
            <person name="Nauluvula P."/>
            <person name="Lebot V."/>
            <person name="Ndunguru J."/>
            <person name="Mkamilo G."/>
            <person name="Bart R.S."/>
            <person name="Setter T.L."/>
            <person name="Gleadow R.M."/>
            <person name="Kulakow P."/>
            <person name="Ferguson M.E."/>
            <person name="Rounsley S."/>
            <person name="Rokhsar D.S."/>
        </authorList>
    </citation>
    <scope>NUCLEOTIDE SEQUENCE [LARGE SCALE GENOMIC DNA]</scope>
    <source>
        <strain evidence="5">cv. AM560-2</strain>
    </source>
</reference>
<feature type="chain" id="PRO_5012383830" description="Protein ABIL5" evidence="3">
    <location>
        <begin position="17"/>
        <end position="300"/>
    </location>
</feature>
<evidence type="ECO:0000256" key="2">
    <source>
        <dbReference type="ARBA" id="ARBA00025223"/>
    </source>
</evidence>
<evidence type="ECO:0000313" key="5">
    <source>
        <dbReference type="Proteomes" id="UP000091857"/>
    </source>
</evidence>
<dbReference type="PANTHER" id="PTHR10460:SF11">
    <property type="entry name" value="PROTEIN ABIL5-RELATED"/>
    <property type="match status" value="1"/>
</dbReference>
<feature type="signal peptide" evidence="3">
    <location>
        <begin position="1"/>
        <end position="16"/>
    </location>
</feature>
<dbReference type="Gramene" id="Manes.16G114100.8.v8.1">
    <property type="protein sequence ID" value="Manes.16G114100.8.v8.1.CDS"/>
    <property type="gene ID" value="Manes.16G114100.v8.1"/>
</dbReference>
<name>A0A2C9UBU3_MANES</name>
<evidence type="ECO:0000256" key="3">
    <source>
        <dbReference type="SAM" id="SignalP"/>
    </source>
</evidence>
<comment type="caution">
    <text evidence="4">The sequence shown here is derived from an EMBL/GenBank/DDBJ whole genome shotgun (WGS) entry which is preliminary data.</text>
</comment>
<dbReference type="Proteomes" id="UP000091857">
    <property type="component" value="Chromosome 16"/>
</dbReference>
<keyword evidence="5" id="KW-1185">Reference proteome</keyword>
<dbReference type="Gramene" id="Manes.16G114100.5.v8.1">
    <property type="protein sequence ID" value="Manes.16G114100.5.v8.1.CDS"/>
    <property type="gene ID" value="Manes.16G114100.v8.1"/>
</dbReference>
<dbReference type="Gramene" id="Manes.16G114100.11.v8.1">
    <property type="protein sequence ID" value="Manes.16G114100.11.v8.1.CDS"/>
    <property type="gene ID" value="Manes.16G114100.v8.1"/>
</dbReference>
<evidence type="ECO:0000256" key="1">
    <source>
        <dbReference type="ARBA" id="ARBA00010020"/>
    </source>
</evidence>
<dbReference type="Gramene" id="Manes.16G114100.7.v8.1">
    <property type="protein sequence ID" value="Manes.16G114100.7.v8.1.CDS"/>
    <property type="gene ID" value="Manes.16G114100.v8.1"/>
</dbReference>
<proteinExistence type="inferred from homology"/>
<organism evidence="4 5">
    <name type="scientific">Manihot esculenta</name>
    <name type="common">Cassava</name>
    <name type="synonym">Jatropha manihot</name>
    <dbReference type="NCBI Taxonomy" id="3983"/>
    <lineage>
        <taxon>Eukaryota</taxon>
        <taxon>Viridiplantae</taxon>
        <taxon>Streptophyta</taxon>
        <taxon>Embryophyta</taxon>
        <taxon>Tracheophyta</taxon>
        <taxon>Spermatophyta</taxon>
        <taxon>Magnoliopsida</taxon>
        <taxon>eudicotyledons</taxon>
        <taxon>Gunneridae</taxon>
        <taxon>Pentapetalae</taxon>
        <taxon>rosids</taxon>
        <taxon>fabids</taxon>
        <taxon>Malpighiales</taxon>
        <taxon>Euphorbiaceae</taxon>
        <taxon>Crotonoideae</taxon>
        <taxon>Manihoteae</taxon>
        <taxon>Manihot</taxon>
    </lineage>
</organism>
<comment type="function">
    <text evidence="2">Involved in regulation of actin and microtubule organization. Part of a WAVE complex that activates the Arp2/3 complex.</text>
</comment>
<accession>A0A2C9UBU3</accession>
<dbReference type="AlphaFoldDB" id="A0A2C9UBU3"/>
<dbReference type="Gramene" id="Manes.16G114100.10.v8.1">
    <property type="protein sequence ID" value="Manes.16G114100.10.v8.1.CDS"/>
    <property type="gene ID" value="Manes.16G114100.v8.1"/>
</dbReference>
<dbReference type="Gene3D" id="6.10.140.1620">
    <property type="match status" value="1"/>
</dbReference>